<protein>
    <submittedName>
        <fullName evidence="2">DRC8 protein</fullName>
    </submittedName>
</protein>
<evidence type="ECO:0000313" key="3">
    <source>
        <dbReference type="Proteomes" id="UP000574528"/>
    </source>
</evidence>
<feature type="non-terminal residue" evidence="2">
    <location>
        <position position="92"/>
    </location>
</feature>
<organism evidence="2 3">
    <name type="scientific">Psilopogon haemacephalus</name>
    <name type="common">coppersmith barbet</name>
    <dbReference type="NCBI Taxonomy" id="2585815"/>
    <lineage>
        <taxon>Eukaryota</taxon>
        <taxon>Metazoa</taxon>
        <taxon>Chordata</taxon>
        <taxon>Craniata</taxon>
        <taxon>Vertebrata</taxon>
        <taxon>Euteleostomi</taxon>
        <taxon>Archelosauria</taxon>
        <taxon>Archosauria</taxon>
        <taxon>Dinosauria</taxon>
        <taxon>Saurischia</taxon>
        <taxon>Theropoda</taxon>
        <taxon>Coelurosauria</taxon>
        <taxon>Aves</taxon>
        <taxon>Neognathae</taxon>
        <taxon>Neoaves</taxon>
        <taxon>Telluraves</taxon>
        <taxon>Coraciimorphae</taxon>
        <taxon>Piciformes</taxon>
        <taxon>Megalaimidae</taxon>
        <taxon>Psilopogon</taxon>
    </lineage>
</organism>
<dbReference type="Pfam" id="PF13405">
    <property type="entry name" value="EF-hand_6"/>
    <property type="match status" value="1"/>
</dbReference>
<proteinExistence type="predicted"/>
<gene>
    <name evidence="2" type="primary">Efcab2</name>
    <name evidence="2" type="ORF">PSIHAE_R11212</name>
</gene>
<evidence type="ECO:0000313" key="2">
    <source>
        <dbReference type="EMBL" id="NXG41021.1"/>
    </source>
</evidence>
<comment type="caution">
    <text evidence="2">The sequence shown here is derived from an EMBL/GenBank/DDBJ whole genome shotgun (WGS) entry which is preliminary data.</text>
</comment>
<dbReference type="PANTHER" id="PTHR46763">
    <property type="entry name" value="DYNEIN REGULATORY COMPLEX PROTEIN 8"/>
    <property type="match status" value="1"/>
</dbReference>
<dbReference type="InterPro" id="IPR002048">
    <property type="entry name" value="EF_hand_dom"/>
</dbReference>
<dbReference type="OrthoDB" id="10260307at2759"/>
<dbReference type="Gene3D" id="1.10.238.10">
    <property type="entry name" value="EF-hand"/>
    <property type="match status" value="1"/>
</dbReference>
<dbReference type="EMBL" id="VWZI01000947">
    <property type="protein sequence ID" value="NXG41021.1"/>
    <property type="molecule type" value="Genomic_DNA"/>
</dbReference>
<keyword evidence="3" id="KW-1185">Reference proteome</keyword>
<feature type="non-terminal residue" evidence="2">
    <location>
        <position position="1"/>
    </location>
</feature>
<feature type="domain" description="EF-hand" evidence="1">
    <location>
        <begin position="60"/>
        <end position="92"/>
    </location>
</feature>
<reference evidence="2 3" key="1">
    <citation type="submission" date="2019-09" db="EMBL/GenBank/DDBJ databases">
        <title>Bird 10,000 Genomes (B10K) Project - Family phase.</title>
        <authorList>
            <person name="Zhang G."/>
        </authorList>
    </citation>
    <scope>NUCLEOTIDE SEQUENCE [LARGE SCALE GENOMIC DNA]</scope>
    <source>
        <strain evidence="2">B10K-DU-001-24</strain>
        <tissue evidence="2">Muscle</tissue>
    </source>
</reference>
<dbReference type="GO" id="GO:0005509">
    <property type="term" value="F:calcium ion binding"/>
    <property type="evidence" value="ECO:0007669"/>
    <property type="project" value="InterPro"/>
</dbReference>
<dbReference type="Proteomes" id="UP000574528">
    <property type="component" value="Unassembled WGS sequence"/>
</dbReference>
<sequence length="92" mass="10657">TLSFREIGLIVRSLGCFPTEAELHELLAKVEEEPPTGYIHLEKFLPVMTEVLLNRSYRPVPEDVLLHAFEALDENKRGYITKEELVKYLTQE</sequence>
<dbReference type="PROSITE" id="PS50222">
    <property type="entry name" value="EF_HAND_2"/>
    <property type="match status" value="1"/>
</dbReference>
<name>A0A7K9BL30_9PICI</name>
<evidence type="ECO:0000259" key="1">
    <source>
        <dbReference type="PROSITE" id="PS50222"/>
    </source>
</evidence>
<dbReference type="SUPFAM" id="SSF47473">
    <property type="entry name" value="EF-hand"/>
    <property type="match status" value="1"/>
</dbReference>
<dbReference type="PANTHER" id="PTHR46763:SF1">
    <property type="entry name" value="DYNEIN REGULATORY COMPLEX PROTEIN 8"/>
    <property type="match status" value="1"/>
</dbReference>
<dbReference type="GO" id="GO:0097228">
    <property type="term" value="C:sperm principal piece"/>
    <property type="evidence" value="ECO:0007669"/>
    <property type="project" value="TreeGrafter"/>
</dbReference>
<accession>A0A7K9BL30</accession>
<dbReference type="InterPro" id="IPR011992">
    <property type="entry name" value="EF-hand-dom_pair"/>
</dbReference>
<dbReference type="AlphaFoldDB" id="A0A7K9BL30"/>